<organism evidence="1 2">
    <name type="scientific">Solanum verrucosum</name>
    <dbReference type="NCBI Taxonomy" id="315347"/>
    <lineage>
        <taxon>Eukaryota</taxon>
        <taxon>Viridiplantae</taxon>
        <taxon>Streptophyta</taxon>
        <taxon>Embryophyta</taxon>
        <taxon>Tracheophyta</taxon>
        <taxon>Spermatophyta</taxon>
        <taxon>Magnoliopsida</taxon>
        <taxon>eudicotyledons</taxon>
        <taxon>Gunneridae</taxon>
        <taxon>Pentapetalae</taxon>
        <taxon>asterids</taxon>
        <taxon>lamiids</taxon>
        <taxon>Solanales</taxon>
        <taxon>Solanaceae</taxon>
        <taxon>Solanoideae</taxon>
        <taxon>Solaneae</taxon>
        <taxon>Solanum</taxon>
    </lineage>
</organism>
<evidence type="ECO:0000313" key="1">
    <source>
        <dbReference type="EMBL" id="WMV13816.1"/>
    </source>
</evidence>
<reference evidence="1" key="1">
    <citation type="submission" date="2023-08" db="EMBL/GenBank/DDBJ databases">
        <title>A de novo genome assembly of Solanum verrucosum Schlechtendal, a Mexican diploid species geographically isolated from the other diploid A-genome species in potato relatives.</title>
        <authorList>
            <person name="Hosaka K."/>
        </authorList>
    </citation>
    <scope>NUCLEOTIDE SEQUENCE</scope>
    <source>
        <tissue evidence="1">Young leaves</tissue>
    </source>
</reference>
<keyword evidence="2" id="KW-1185">Reference proteome</keyword>
<protein>
    <submittedName>
        <fullName evidence="1">Uncharacterized protein</fullName>
    </submittedName>
</protein>
<name>A0AAF0PZH2_SOLVR</name>
<gene>
    <name evidence="1" type="ORF">MTR67_007201</name>
</gene>
<sequence length="76" mass="8487">MNPEVPQVLVNPLAEQVTHVEFQTTFQVLDQAMTAYANREVVSPMNPNVGTAVTRIRDFTRMNPPNFHGCKVDEGS</sequence>
<accession>A0AAF0PZH2</accession>
<dbReference type="Proteomes" id="UP001234989">
    <property type="component" value="Chromosome 2"/>
</dbReference>
<dbReference type="EMBL" id="CP133613">
    <property type="protein sequence ID" value="WMV13816.1"/>
    <property type="molecule type" value="Genomic_DNA"/>
</dbReference>
<proteinExistence type="predicted"/>
<dbReference type="AlphaFoldDB" id="A0AAF0PZH2"/>
<evidence type="ECO:0000313" key="2">
    <source>
        <dbReference type="Proteomes" id="UP001234989"/>
    </source>
</evidence>